<dbReference type="PANTHER" id="PTHR12558:SF13">
    <property type="entry name" value="CELL DIVISION CYCLE PROTEIN 27 HOMOLOG"/>
    <property type="match status" value="1"/>
</dbReference>
<dbReference type="AlphaFoldDB" id="A0A381Q8M3"/>
<dbReference type="InterPro" id="IPR019734">
    <property type="entry name" value="TPR_rpt"/>
</dbReference>
<dbReference type="Gene3D" id="1.25.40.10">
    <property type="entry name" value="Tetratricopeptide repeat domain"/>
    <property type="match status" value="3"/>
</dbReference>
<dbReference type="SMART" id="SM00028">
    <property type="entry name" value="TPR"/>
    <property type="match status" value="3"/>
</dbReference>
<evidence type="ECO:0008006" key="2">
    <source>
        <dbReference type="Google" id="ProtNLM"/>
    </source>
</evidence>
<dbReference type="InterPro" id="IPR011990">
    <property type="entry name" value="TPR-like_helical_dom_sf"/>
</dbReference>
<evidence type="ECO:0000313" key="1">
    <source>
        <dbReference type="EMBL" id="SUZ75672.1"/>
    </source>
</evidence>
<gene>
    <name evidence="1" type="ORF">METZ01_LOCUS28526</name>
</gene>
<proteinExistence type="predicted"/>
<sequence length="588" mass="68217">MLERRGDADGALAIYSDLYTKNPRNHTVIRQLRTLYRKHRKYEEGIVFLRTQLKNQPNDIQTYIELGEFHFLNDEIKEAKSVWAAGINQFKDNRSYYRMMVSIYGRYNLDKELGRLLTIGREKFGPTFLTYEAGTFYQSRQVYDKAMDEYLLNMKMDPRRIGMIQRSILNMSDDKDAVEIILNKLEKAAAEKPKVVLPMLADLHFKQQNYIDAFTAYKTWTAMGQWNEKKWLTFANDLRKEREYIVAIDAYNFILKQTAISETAGKALLGLAKTFEDQVIPLHKSNLIPYFFDQNLFFEDPFQVNTAVSPVHLEASLEIYDSLLYSLPGSHLLAEAYFRLGEIQYRILQDFDRALGLFQSAQGKNPDNLLNQKIIIRITDVLIAQGKSENALELLNKVLLKQDQRALRQKRILVHFLTGDPDSTLTLIEAELSSIPPAEPSFNDLMELKDILTQYYRTNQPEEQKLFKHFLNAELLIRQRKTSEAIEELKFLVEQNPDAAISPLAILRQALLFQRIQRYDEALQLAHSLGETAMADRGIILSGQIYELHLGETEKALAAYMKILNEYPLSIFAEPVRYHIRKIQQTKS</sequence>
<organism evidence="1">
    <name type="scientific">marine metagenome</name>
    <dbReference type="NCBI Taxonomy" id="408172"/>
    <lineage>
        <taxon>unclassified sequences</taxon>
        <taxon>metagenomes</taxon>
        <taxon>ecological metagenomes</taxon>
    </lineage>
</organism>
<dbReference type="PANTHER" id="PTHR12558">
    <property type="entry name" value="CELL DIVISION CYCLE 16,23,27"/>
    <property type="match status" value="1"/>
</dbReference>
<accession>A0A381Q8M3</accession>
<reference evidence="1" key="1">
    <citation type="submission" date="2018-05" db="EMBL/GenBank/DDBJ databases">
        <authorList>
            <person name="Lanie J.A."/>
            <person name="Ng W.-L."/>
            <person name="Kazmierczak K.M."/>
            <person name="Andrzejewski T.M."/>
            <person name="Davidsen T.M."/>
            <person name="Wayne K.J."/>
            <person name="Tettelin H."/>
            <person name="Glass J.I."/>
            <person name="Rusch D."/>
            <person name="Podicherti R."/>
            <person name="Tsui H.-C.T."/>
            <person name="Winkler M.E."/>
        </authorList>
    </citation>
    <scope>NUCLEOTIDE SEQUENCE</scope>
</reference>
<dbReference type="EMBL" id="UINC01001254">
    <property type="protein sequence ID" value="SUZ75672.1"/>
    <property type="molecule type" value="Genomic_DNA"/>
</dbReference>
<dbReference type="Pfam" id="PF13174">
    <property type="entry name" value="TPR_6"/>
    <property type="match status" value="2"/>
</dbReference>
<dbReference type="SUPFAM" id="SSF48452">
    <property type="entry name" value="TPR-like"/>
    <property type="match status" value="2"/>
</dbReference>
<protein>
    <recommendedName>
        <fullName evidence="2">Tetratricopeptide repeat-like domain-containing protein</fullName>
    </recommendedName>
</protein>
<name>A0A381Q8M3_9ZZZZ</name>